<dbReference type="Proteomes" id="UP000245081">
    <property type="component" value="Unassembled WGS sequence"/>
</dbReference>
<keyword evidence="1" id="KW-0812">Transmembrane</keyword>
<evidence type="ECO:0000313" key="3">
    <source>
        <dbReference type="Proteomes" id="UP000245081"/>
    </source>
</evidence>
<dbReference type="PANTHER" id="PTHR35867">
    <property type="entry name" value="PROTEIN RSEC"/>
    <property type="match status" value="1"/>
</dbReference>
<dbReference type="EMBL" id="BDOQ01000002">
    <property type="protein sequence ID" value="GBG12874.1"/>
    <property type="molecule type" value="Genomic_DNA"/>
</dbReference>
<dbReference type="InterPro" id="IPR007359">
    <property type="entry name" value="SigmaE_reg_RseC_MucC"/>
</dbReference>
<dbReference type="InterPro" id="IPR026268">
    <property type="entry name" value="RseC"/>
</dbReference>
<dbReference type="PIRSF" id="PIRSF004923">
    <property type="entry name" value="RseC"/>
    <property type="match status" value="1"/>
</dbReference>
<keyword evidence="1" id="KW-0472">Membrane</keyword>
<dbReference type="OrthoDB" id="8536337at2"/>
<comment type="caution">
    <text evidence="2">The sequence shown here is derived from an EMBL/GenBank/DDBJ whole genome shotgun (WGS) entry which is preliminary data.</text>
</comment>
<name>A0A2R5F8B7_9PROT</name>
<evidence type="ECO:0000256" key="1">
    <source>
        <dbReference type="SAM" id="Phobius"/>
    </source>
</evidence>
<accession>A0A2R5F8B7</accession>
<keyword evidence="1" id="KW-1133">Transmembrane helix</keyword>
<dbReference type="PANTHER" id="PTHR35867:SF1">
    <property type="entry name" value="PROTEIN RSEC"/>
    <property type="match status" value="1"/>
</dbReference>
<gene>
    <name evidence="2" type="primary">rseC</name>
    <name evidence="2" type="ORF">NMK_0409</name>
</gene>
<dbReference type="RefSeq" id="WP_109014096.1">
    <property type="nucleotide sequence ID" value="NZ_BDOQ01000002.1"/>
</dbReference>
<dbReference type="AlphaFoldDB" id="A0A2R5F8B7"/>
<proteinExistence type="predicted"/>
<evidence type="ECO:0000313" key="2">
    <source>
        <dbReference type="EMBL" id="GBG12874.1"/>
    </source>
</evidence>
<feature type="transmembrane region" description="Helical" evidence="1">
    <location>
        <begin position="108"/>
        <end position="127"/>
    </location>
</feature>
<dbReference type="Pfam" id="PF04246">
    <property type="entry name" value="RseC_MucC"/>
    <property type="match status" value="1"/>
</dbReference>
<sequence>MIEEQAVVVAVEGDRAHLEIRRNAPCGLCGTTQGCGVSLWGRLFKRNSGGFWTSNALQAKVGEAVIIGIEEGALLAGSLTAYLIPLVLVCIGAFIGSGASASRVGGDAGAVIGALAGLFAGFVWVKFQTQRRETDGRYQPVMLRRGELVSIRHCSR</sequence>
<organism evidence="2 3">
    <name type="scientific">Novimethylophilus kurashikiensis</name>
    <dbReference type="NCBI Taxonomy" id="1825523"/>
    <lineage>
        <taxon>Bacteria</taxon>
        <taxon>Pseudomonadati</taxon>
        <taxon>Pseudomonadota</taxon>
        <taxon>Betaproteobacteria</taxon>
        <taxon>Nitrosomonadales</taxon>
        <taxon>Methylophilaceae</taxon>
        <taxon>Novimethylophilus</taxon>
    </lineage>
</organism>
<reference evidence="2 3" key="1">
    <citation type="journal article" date="2018" name="Environ. Microbiol.">
        <title>Isolation and genomic characterization of Novimethylophilus kurashikiensis gen. nov. sp. nov., a new lanthanide-dependent methylotrophic species of Methylophilaceae.</title>
        <authorList>
            <person name="Lv H."/>
            <person name="Sahin N."/>
            <person name="Tani A."/>
        </authorList>
    </citation>
    <scope>NUCLEOTIDE SEQUENCE [LARGE SCALE GENOMIC DNA]</scope>
    <source>
        <strain evidence="2 3">La2-4</strain>
    </source>
</reference>
<protein>
    <submittedName>
        <fullName evidence="2">Sigma-E factor negative regulatory protein RseC</fullName>
    </submittedName>
</protein>
<feature type="transmembrane region" description="Helical" evidence="1">
    <location>
        <begin position="73"/>
        <end position="96"/>
    </location>
</feature>
<keyword evidence="3" id="KW-1185">Reference proteome</keyword>